<sequence length="96" mass="11025">MHDEILEAINNGCSLKAIWETLYEENKIDFKYRAFLQHAYQHTDILEKIGGSKKKDTAAVKPLPPKPEKSTPRGATESSEIPAFKIKRKHDLKDFK</sequence>
<keyword evidence="3" id="KW-1185">Reference proteome</keyword>
<dbReference type="EMBL" id="LSZO01000181">
    <property type="protein sequence ID" value="KXU36461.1"/>
    <property type="molecule type" value="Genomic_DNA"/>
</dbReference>
<accession>A0A139SPT1</accession>
<evidence type="ECO:0008006" key="4">
    <source>
        <dbReference type="Google" id="ProtNLM"/>
    </source>
</evidence>
<feature type="region of interest" description="Disordered" evidence="1">
    <location>
        <begin position="51"/>
        <end position="96"/>
    </location>
</feature>
<evidence type="ECO:0000313" key="3">
    <source>
        <dbReference type="Proteomes" id="UP000072660"/>
    </source>
</evidence>
<gene>
    <name evidence="2" type="ORF">AXE65_04875</name>
</gene>
<protein>
    <recommendedName>
        <fullName evidence="4">Conjugal transfer protein TraK</fullName>
    </recommendedName>
</protein>
<reference evidence="2 3" key="1">
    <citation type="submission" date="2016-02" db="EMBL/GenBank/DDBJ databases">
        <authorList>
            <person name="Wen L."/>
            <person name="He K."/>
            <person name="Yang H."/>
        </authorList>
    </citation>
    <scope>NUCLEOTIDE SEQUENCE [LARGE SCALE GENOMIC DNA]</scope>
    <source>
        <strain evidence="2 3">CV58</strain>
    </source>
</reference>
<comment type="caution">
    <text evidence="2">The sequence shown here is derived from an EMBL/GenBank/DDBJ whole genome shotgun (WGS) entry which is preliminary data.</text>
</comment>
<proteinExistence type="predicted"/>
<organism evidence="2 3">
    <name type="scientific">Ventosimonas gracilis</name>
    <dbReference type="NCBI Taxonomy" id="1680762"/>
    <lineage>
        <taxon>Bacteria</taxon>
        <taxon>Pseudomonadati</taxon>
        <taxon>Pseudomonadota</taxon>
        <taxon>Gammaproteobacteria</taxon>
        <taxon>Pseudomonadales</taxon>
        <taxon>Ventosimonadaceae</taxon>
        <taxon>Ventosimonas</taxon>
    </lineage>
</organism>
<dbReference type="AlphaFoldDB" id="A0A139SPT1"/>
<dbReference type="InterPro" id="IPR035225">
    <property type="entry name" value="DUF5338"/>
</dbReference>
<evidence type="ECO:0000313" key="2">
    <source>
        <dbReference type="EMBL" id="KXU36461.1"/>
    </source>
</evidence>
<name>A0A139SPT1_9GAMM</name>
<evidence type="ECO:0000256" key="1">
    <source>
        <dbReference type="SAM" id="MobiDB-lite"/>
    </source>
</evidence>
<dbReference type="Pfam" id="PF17273">
    <property type="entry name" value="DUF5338"/>
    <property type="match status" value="1"/>
</dbReference>
<dbReference type="Proteomes" id="UP000072660">
    <property type="component" value="Unassembled WGS sequence"/>
</dbReference>